<gene>
    <name evidence="2" type="ORF">S06H3_54488</name>
</gene>
<keyword evidence="1" id="KW-0812">Transmembrane</keyword>
<organism evidence="2">
    <name type="scientific">marine sediment metagenome</name>
    <dbReference type="NCBI Taxonomy" id="412755"/>
    <lineage>
        <taxon>unclassified sequences</taxon>
        <taxon>metagenomes</taxon>
        <taxon>ecological metagenomes</taxon>
    </lineage>
</organism>
<keyword evidence="1" id="KW-1133">Transmembrane helix</keyword>
<comment type="caution">
    <text evidence="2">The sequence shown here is derived from an EMBL/GenBank/DDBJ whole genome shotgun (WGS) entry which is preliminary data.</text>
</comment>
<dbReference type="AlphaFoldDB" id="X1P5Y3"/>
<reference evidence="2" key="1">
    <citation type="journal article" date="2014" name="Front. Microbiol.">
        <title>High frequency of phylogenetically diverse reductive dehalogenase-homologous genes in deep subseafloor sedimentary metagenomes.</title>
        <authorList>
            <person name="Kawai M."/>
            <person name="Futagami T."/>
            <person name="Toyoda A."/>
            <person name="Takaki Y."/>
            <person name="Nishi S."/>
            <person name="Hori S."/>
            <person name="Arai W."/>
            <person name="Tsubouchi T."/>
            <person name="Morono Y."/>
            <person name="Uchiyama I."/>
            <person name="Ito T."/>
            <person name="Fujiyama A."/>
            <person name="Inagaki F."/>
            <person name="Takami H."/>
        </authorList>
    </citation>
    <scope>NUCLEOTIDE SEQUENCE</scope>
    <source>
        <strain evidence="2">Expedition CK06-06</strain>
    </source>
</reference>
<keyword evidence="1" id="KW-0472">Membrane</keyword>
<feature type="transmembrane region" description="Helical" evidence="1">
    <location>
        <begin position="7"/>
        <end position="28"/>
    </location>
</feature>
<proteinExistence type="predicted"/>
<name>X1P5Y3_9ZZZZ</name>
<evidence type="ECO:0000256" key="1">
    <source>
        <dbReference type="SAM" id="Phobius"/>
    </source>
</evidence>
<dbReference type="EMBL" id="BARV01034856">
    <property type="protein sequence ID" value="GAI51258.1"/>
    <property type="molecule type" value="Genomic_DNA"/>
</dbReference>
<protein>
    <submittedName>
        <fullName evidence="2">Uncharacterized protein</fullName>
    </submittedName>
</protein>
<evidence type="ECO:0000313" key="2">
    <source>
        <dbReference type="EMBL" id="GAI51258.1"/>
    </source>
</evidence>
<accession>X1P5Y3</accession>
<feature type="transmembrane region" description="Helical" evidence="1">
    <location>
        <begin position="34"/>
        <end position="51"/>
    </location>
</feature>
<sequence>MIEKYWLWEVWPFIFLGVTLVMAGVTIGDILGNIMAVSGVLVCVFSIVCSVRTEVSGEHK</sequence>